<dbReference type="Pfam" id="PF02899">
    <property type="entry name" value="Phage_int_SAM_1"/>
    <property type="match status" value="1"/>
</dbReference>
<keyword evidence="1" id="KW-0229">DNA integration</keyword>
<dbReference type="GO" id="GO:0006310">
    <property type="term" value="P:DNA recombination"/>
    <property type="evidence" value="ECO:0007669"/>
    <property type="project" value="UniProtKB-KW"/>
</dbReference>
<keyword evidence="2 4" id="KW-0238">DNA-binding</keyword>
<keyword evidence="3" id="KW-0233">DNA recombination</keyword>
<feature type="region of interest" description="Disordered" evidence="5">
    <location>
        <begin position="102"/>
        <end position="121"/>
    </location>
</feature>
<dbReference type="GO" id="GO:0015074">
    <property type="term" value="P:DNA integration"/>
    <property type="evidence" value="ECO:0007669"/>
    <property type="project" value="UniProtKB-KW"/>
</dbReference>
<dbReference type="Proteomes" id="UP000070598">
    <property type="component" value="Unassembled WGS sequence"/>
</dbReference>
<sequence>MTTTVLAAIEAFFVARAPRKESPHTLAAYRRDLLEVARLAAAAAGSELGGLSVEQLTGSLLRVAFAEFAGPRSAASVARAWSTWNQFFTFLVAEGTVAGNPMPAVQRPKLPRRTPKPLQGEDTPERLLAAVLAGARKARDPWPERDLVALALGLLAGLRLSEMLGLTVGSLAGRPGERRLQVLGKGGKTRSVPIEPALERLIDVYLRTRLARFGQRTLPRDAPLLVNNRGEALRRGGLQYLVRQCYRHAGIHDRVPKGALVHALRHTFATRLAEDGATASEIMALLGHASITTSQNYIDATAREQREAVRANRTYRTLERLLDST</sequence>
<dbReference type="InterPro" id="IPR004107">
    <property type="entry name" value="Integrase_SAM-like_N"/>
</dbReference>
<dbReference type="EMBL" id="JYIK01000747">
    <property type="protein sequence ID" value="KWX09694.1"/>
    <property type="molecule type" value="Genomic_DNA"/>
</dbReference>
<dbReference type="SUPFAM" id="SSF56349">
    <property type="entry name" value="DNA breaking-rejoining enzymes"/>
    <property type="match status" value="1"/>
</dbReference>
<dbReference type="PROSITE" id="PS51898">
    <property type="entry name" value="TYR_RECOMBINASE"/>
    <property type="match status" value="1"/>
</dbReference>
<evidence type="ECO:0000313" key="10">
    <source>
        <dbReference type="Proteomes" id="UP000070598"/>
    </source>
</evidence>
<reference evidence="10" key="1">
    <citation type="submission" date="2015-02" db="EMBL/GenBank/DDBJ databases">
        <title>Physiological reanalysis, assessment of diazotrophy, and genome sequences of multiple isolates of Streptomyces thermoautotrophicus.</title>
        <authorList>
            <person name="MacKellar D.C."/>
            <person name="Lieber L."/>
            <person name="Norman J."/>
            <person name="Bolger A."/>
            <person name="Tobin C."/>
            <person name="Murray J.W."/>
            <person name="Friesen M."/>
            <person name="Prell J."/>
        </authorList>
    </citation>
    <scope>NUCLEOTIDE SEQUENCE [LARGE SCALE GENOMIC DNA]</scope>
    <source>
        <strain evidence="10">UBT1</strain>
    </source>
</reference>
<evidence type="ECO:0000256" key="5">
    <source>
        <dbReference type="SAM" id="MobiDB-lite"/>
    </source>
</evidence>
<comment type="caution">
    <text evidence="9">The sequence shown here is derived from an EMBL/GenBank/DDBJ whole genome shotgun (WGS) entry which is preliminary data.</text>
</comment>
<reference evidence="9 11" key="2">
    <citation type="submission" date="2015-02" db="EMBL/GenBank/DDBJ databases">
        <title>Physiological reanalysis, assessment of diazotrophy, and genome sequences of multiple isolates of Streptomyces thermoautotrophicus.</title>
        <authorList>
            <person name="MacKellar D.C."/>
            <person name="Lieber L."/>
            <person name="Norman J."/>
            <person name="Bolger A."/>
            <person name="Tobin C."/>
            <person name="Murray J.W."/>
            <person name="Prell J."/>
        </authorList>
    </citation>
    <scope>NUCLEOTIDE SEQUENCE [LARGE SCALE GENOMIC DNA]</scope>
    <source>
        <strain evidence="9 11">UBT1</strain>
    </source>
</reference>
<evidence type="ECO:0000313" key="11">
    <source>
        <dbReference type="Proteomes" id="UP000070659"/>
    </source>
</evidence>
<dbReference type="InterPro" id="IPR011010">
    <property type="entry name" value="DNA_brk_join_enz"/>
</dbReference>
<dbReference type="PROSITE" id="PS51900">
    <property type="entry name" value="CB"/>
    <property type="match status" value="1"/>
</dbReference>
<evidence type="ECO:0000256" key="3">
    <source>
        <dbReference type="ARBA" id="ARBA00023172"/>
    </source>
</evidence>
<evidence type="ECO:0000259" key="7">
    <source>
        <dbReference type="PROSITE" id="PS51900"/>
    </source>
</evidence>
<protein>
    <submittedName>
        <fullName evidence="9">Integrase</fullName>
    </submittedName>
</protein>
<dbReference type="Gene3D" id="1.10.443.10">
    <property type="entry name" value="Intergrase catalytic core"/>
    <property type="match status" value="1"/>
</dbReference>
<name>A0A132NHX5_9ACTN</name>
<dbReference type="Gene3D" id="1.10.150.130">
    <property type="match status" value="1"/>
</dbReference>
<organism evidence="9 10">
    <name type="scientific">Carbonactinospora thermoautotrophica</name>
    <dbReference type="NCBI Taxonomy" id="1469144"/>
    <lineage>
        <taxon>Bacteria</taxon>
        <taxon>Bacillati</taxon>
        <taxon>Actinomycetota</taxon>
        <taxon>Actinomycetes</taxon>
        <taxon>Kitasatosporales</taxon>
        <taxon>Carbonactinosporaceae</taxon>
        <taxon>Carbonactinospora</taxon>
    </lineage>
</organism>
<dbReference type="GO" id="GO:0003677">
    <property type="term" value="F:DNA binding"/>
    <property type="evidence" value="ECO:0007669"/>
    <property type="project" value="UniProtKB-UniRule"/>
</dbReference>
<evidence type="ECO:0000256" key="4">
    <source>
        <dbReference type="PROSITE-ProRule" id="PRU01248"/>
    </source>
</evidence>
<accession>A0A132NHX5</accession>
<proteinExistence type="predicted"/>
<evidence type="ECO:0000313" key="9">
    <source>
        <dbReference type="EMBL" id="KWX09694.1"/>
    </source>
</evidence>
<dbReference type="PANTHER" id="PTHR30349:SF81">
    <property type="entry name" value="TYROSINE RECOMBINASE XERC"/>
    <property type="match status" value="1"/>
</dbReference>
<dbReference type="InterPro" id="IPR013762">
    <property type="entry name" value="Integrase-like_cat_sf"/>
</dbReference>
<dbReference type="Proteomes" id="UP000070659">
    <property type="component" value="Unassembled WGS sequence"/>
</dbReference>
<evidence type="ECO:0000313" key="8">
    <source>
        <dbReference type="EMBL" id="KWX04826.1"/>
    </source>
</evidence>
<dbReference type="AlphaFoldDB" id="A0A132NHX5"/>
<feature type="domain" description="Tyr recombinase" evidence="6">
    <location>
        <begin position="113"/>
        <end position="310"/>
    </location>
</feature>
<evidence type="ECO:0000256" key="1">
    <source>
        <dbReference type="ARBA" id="ARBA00022908"/>
    </source>
</evidence>
<dbReference type="InterPro" id="IPR050090">
    <property type="entry name" value="Tyrosine_recombinase_XerCD"/>
</dbReference>
<dbReference type="PANTHER" id="PTHR30349">
    <property type="entry name" value="PHAGE INTEGRASE-RELATED"/>
    <property type="match status" value="1"/>
</dbReference>
<dbReference type="InterPro" id="IPR044068">
    <property type="entry name" value="CB"/>
</dbReference>
<dbReference type="EMBL" id="JYIJ01000014">
    <property type="protein sequence ID" value="KWX04826.1"/>
    <property type="molecule type" value="Genomic_DNA"/>
</dbReference>
<evidence type="ECO:0000256" key="2">
    <source>
        <dbReference type="ARBA" id="ARBA00023125"/>
    </source>
</evidence>
<dbReference type="InterPro" id="IPR010998">
    <property type="entry name" value="Integrase_recombinase_N"/>
</dbReference>
<dbReference type="Pfam" id="PF00589">
    <property type="entry name" value="Phage_integrase"/>
    <property type="match status" value="1"/>
</dbReference>
<dbReference type="RefSeq" id="WP_067069235.1">
    <property type="nucleotide sequence ID" value="NZ_CP171739.1"/>
</dbReference>
<dbReference type="InterPro" id="IPR002104">
    <property type="entry name" value="Integrase_catalytic"/>
</dbReference>
<feature type="domain" description="Core-binding (CB)" evidence="7">
    <location>
        <begin position="3"/>
        <end position="92"/>
    </location>
</feature>
<evidence type="ECO:0000259" key="6">
    <source>
        <dbReference type="PROSITE" id="PS51898"/>
    </source>
</evidence>
<gene>
    <name evidence="8" type="ORF">TH66_06630</name>
    <name evidence="9" type="ORF">TR74_08040</name>
</gene>
<dbReference type="PATRIC" id="fig|1469144.8.peg.4354"/>